<organism evidence="2 3">
    <name type="scientific">Aureliella helgolandensis</name>
    <dbReference type="NCBI Taxonomy" id="2527968"/>
    <lineage>
        <taxon>Bacteria</taxon>
        <taxon>Pseudomonadati</taxon>
        <taxon>Planctomycetota</taxon>
        <taxon>Planctomycetia</taxon>
        <taxon>Pirellulales</taxon>
        <taxon>Pirellulaceae</taxon>
        <taxon>Aureliella</taxon>
    </lineage>
</organism>
<dbReference type="Proteomes" id="UP000318017">
    <property type="component" value="Chromosome"/>
</dbReference>
<accession>A0A518GEB2</accession>
<evidence type="ECO:0000313" key="3">
    <source>
        <dbReference type="Proteomes" id="UP000318017"/>
    </source>
</evidence>
<proteinExistence type="predicted"/>
<evidence type="ECO:0000313" key="2">
    <source>
        <dbReference type="EMBL" id="QDV26939.1"/>
    </source>
</evidence>
<evidence type="ECO:0008006" key="4">
    <source>
        <dbReference type="Google" id="ProtNLM"/>
    </source>
</evidence>
<name>A0A518GEB2_9BACT</name>
<evidence type="ECO:0000256" key="1">
    <source>
        <dbReference type="SAM" id="MobiDB-lite"/>
    </source>
</evidence>
<sequence>MLTVTSQIKDRFFDRQTVIEQISRENVRRLGRMGAYVRQRARTDILRRGRRTRVRDPGRNKQNGRFTRGRAGRSSAASGRPPHVHSRDSVATLRNIQFGLGADDASILIGPLALNGNKPQGSAAKTIPELLTKGGTARVPKYSFDNSVWYTGNYSQAPHQRSVTARYKPHPFMGPALDKEIAAGTVDRVWSASAF</sequence>
<protein>
    <recommendedName>
        <fullName evidence="4">Phage virion morphogenesis family protein</fullName>
    </recommendedName>
</protein>
<gene>
    <name evidence="2" type="ORF">Q31a_53190</name>
</gene>
<dbReference type="KEGG" id="ahel:Q31a_53190"/>
<keyword evidence="3" id="KW-1185">Reference proteome</keyword>
<feature type="region of interest" description="Disordered" evidence="1">
    <location>
        <begin position="44"/>
        <end position="87"/>
    </location>
</feature>
<dbReference type="RefSeq" id="WP_145083569.1">
    <property type="nucleotide sequence ID" value="NZ_CP036298.1"/>
</dbReference>
<dbReference type="EMBL" id="CP036298">
    <property type="protein sequence ID" value="QDV26939.1"/>
    <property type="molecule type" value="Genomic_DNA"/>
</dbReference>
<reference evidence="2 3" key="1">
    <citation type="submission" date="2019-02" db="EMBL/GenBank/DDBJ databases">
        <title>Deep-cultivation of Planctomycetes and their phenomic and genomic characterization uncovers novel biology.</title>
        <authorList>
            <person name="Wiegand S."/>
            <person name="Jogler M."/>
            <person name="Boedeker C."/>
            <person name="Pinto D."/>
            <person name="Vollmers J."/>
            <person name="Rivas-Marin E."/>
            <person name="Kohn T."/>
            <person name="Peeters S.H."/>
            <person name="Heuer A."/>
            <person name="Rast P."/>
            <person name="Oberbeckmann S."/>
            <person name="Bunk B."/>
            <person name="Jeske O."/>
            <person name="Meyerdierks A."/>
            <person name="Storesund J.E."/>
            <person name="Kallscheuer N."/>
            <person name="Luecker S."/>
            <person name="Lage O.M."/>
            <person name="Pohl T."/>
            <person name="Merkel B.J."/>
            <person name="Hornburger P."/>
            <person name="Mueller R.-W."/>
            <person name="Bruemmer F."/>
            <person name="Labrenz M."/>
            <person name="Spormann A.M."/>
            <person name="Op den Camp H."/>
            <person name="Overmann J."/>
            <person name="Amann R."/>
            <person name="Jetten M.S.M."/>
            <person name="Mascher T."/>
            <person name="Medema M.H."/>
            <person name="Devos D.P."/>
            <person name="Kaster A.-K."/>
            <person name="Ovreas L."/>
            <person name="Rohde M."/>
            <person name="Galperin M.Y."/>
            <person name="Jogler C."/>
        </authorList>
    </citation>
    <scope>NUCLEOTIDE SEQUENCE [LARGE SCALE GENOMIC DNA]</scope>
    <source>
        <strain evidence="2 3">Q31a</strain>
    </source>
</reference>
<dbReference type="OrthoDB" id="283895at2"/>
<dbReference type="AlphaFoldDB" id="A0A518GEB2"/>